<proteinExistence type="predicted"/>
<dbReference type="Proteomes" id="UP000887565">
    <property type="component" value="Unplaced"/>
</dbReference>
<organism evidence="1 2">
    <name type="scientific">Romanomermis culicivorax</name>
    <name type="common">Nematode worm</name>
    <dbReference type="NCBI Taxonomy" id="13658"/>
    <lineage>
        <taxon>Eukaryota</taxon>
        <taxon>Metazoa</taxon>
        <taxon>Ecdysozoa</taxon>
        <taxon>Nematoda</taxon>
        <taxon>Enoplea</taxon>
        <taxon>Dorylaimia</taxon>
        <taxon>Mermithida</taxon>
        <taxon>Mermithoidea</taxon>
        <taxon>Mermithidae</taxon>
        <taxon>Romanomermis</taxon>
    </lineage>
</organism>
<evidence type="ECO:0000313" key="2">
    <source>
        <dbReference type="WBParaSite" id="nRc.2.0.1.t15975-RA"/>
    </source>
</evidence>
<sequence length="164" mass="18301">MRWREKTVEKTITTAGDLSRYSPSAIPYTSEFDTRASVAGSERYNEKDEIEERLAVRKSELIDNAVEDSDHKPYYRVSQAVPESGLSDWRSKLPPKGDDRFGGATVASYGTGAPSLAGDQSKNFTYFSTIDFRALIDQKMEEIIILGFSTDGCTNLYIGDFSID</sequence>
<reference evidence="2" key="1">
    <citation type="submission" date="2022-11" db="UniProtKB">
        <authorList>
            <consortium name="WormBaseParasite"/>
        </authorList>
    </citation>
    <scope>IDENTIFICATION</scope>
</reference>
<accession>A0A915IQ26</accession>
<dbReference type="AlphaFoldDB" id="A0A915IQ26"/>
<dbReference type="WBParaSite" id="nRc.2.0.1.t15975-RA">
    <property type="protein sequence ID" value="nRc.2.0.1.t15975-RA"/>
    <property type="gene ID" value="nRc.2.0.1.g15975"/>
</dbReference>
<keyword evidence="1" id="KW-1185">Reference proteome</keyword>
<protein>
    <submittedName>
        <fullName evidence="2">Uncharacterized protein</fullName>
    </submittedName>
</protein>
<evidence type="ECO:0000313" key="1">
    <source>
        <dbReference type="Proteomes" id="UP000887565"/>
    </source>
</evidence>
<name>A0A915IQ26_ROMCU</name>